<reference evidence="2 3" key="1">
    <citation type="submission" date="2019-04" db="EMBL/GenBank/DDBJ databases">
        <title>Annotation for the trematode Fasciola gigantica.</title>
        <authorList>
            <person name="Choi Y.-J."/>
        </authorList>
    </citation>
    <scope>NUCLEOTIDE SEQUENCE [LARGE SCALE GENOMIC DNA]</scope>
    <source>
        <strain evidence="2">Uganda_cow_1</strain>
    </source>
</reference>
<accession>A0A504YP10</accession>
<keyword evidence="1" id="KW-1133">Transmembrane helix</keyword>
<keyword evidence="1" id="KW-0472">Membrane</keyword>
<dbReference type="AlphaFoldDB" id="A0A504YP10"/>
<gene>
    <name evidence="2" type="ORF">FGIG_12446</name>
</gene>
<proteinExistence type="predicted"/>
<organism evidence="2 3">
    <name type="scientific">Fasciola gigantica</name>
    <name type="common">Giant liver fluke</name>
    <dbReference type="NCBI Taxonomy" id="46835"/>
    <lineage>
        <taxon>Eukaryota</taxon>
        <taxon>Metazoa</taxon>
        <taxon>Spiralia</taxon>
        <taxon>Lophotrochozoa</taxon>
        <taxon>Platyhelminthes</taxon>
        <taxon>Trematoda</taxon>
        <taxon>Digenea</taxon>
        <taxon>Plagiorchiida</taxon>
        <taxon>Echinostomata</taxon>
        <taxon>Echinostomatoidea</taxon>
        <taxon>Fasciolidae</taxon>
        <taxon>Fasciola</taxon>
    </lineage>
</organism>
<protein>
    <submittedName>
        <fullName evidence="2">Uncharacterized protein</fullName>
    </submittedName>
</protein>
<keyword evidence="3" id="KW-1185">Reference proteome</keyword>
<name>A0A504YP10_FASGI</name>
<evidence type="ECO:0000313" key="3">
    <source>
        <dbReference type="Proteomes" id="UP000316759"/>
    </source>
</evidence>
<evidence type="ECO:0000256" key="1">
    <source>
        <dbReference type="SAM" id="Phobius"/>
    </source>
</evidence>
<keyword evidence="1" id="KW-0812">Transmembrane</keyword>
<dbReference type="STRING" id="46835.A0A504YP10"/>
<feature type="transmembrane region" description="Helical" evidence="1">
    <location>
        <begin position="42"/>
        <end position="63"/>
    </location>
</feature>
<dbReference type="Proteomes" id="UP000316759">
    <property type="component" value="Unassembled WGS sequence"/>
</dbReference>
<evidence type="ECO:0000313" key="2">
    <source>
        <dbReference type="EMBL" id="TPP59688.1"/>
    </source>
</evidence>
<sequence>MEKPEDYPVVQLSFFVESPTPFLDVFFERIAELNYPKNMIHVTAHVGVSVMLIAPLFCFTNFVHLSNPSYF</sequence>
<dbReference type="EMBL" id="SUNJ01010384">
    <property type="protein sequence ID" value="TPP59688.1"/>
    <property type="molecule type" value="Genomic_DNA"/>
</dbReference>
<dbReference type="OrthoDB" id="6280177at2759"/>
<comment type="caution">
    <text evidence="2">The sequence shown here is derived from an EMBL/GenBank/DDBJ whole genome shotgun (WGS) entry which is preliminary data.</text>
</comment>